<dbReference type="EMBL" id="OC915449">
    <property type="protein sequence ID" value="CAD7640512.1"/>
    <property type="molecule type" value="Genomic_DNA"/>
</dbReference>
<dbReference type="GO" id="GO:0008643">
    <property type="term" value="P:carbohydrate transport"/>
    <property type="evidence" value="ECO:0007669"/>
    <property type="project" value="InterPro"/>
</dbReference>
<evidence type="ECO:0000313" key="3">
    <source>
        <dbReference type="EMBL" id="CAD7640512.1"/>
    </source>
</evidence>
<keyword evidence="2" id="KW-0472">Membrane</keyword>
<dbReference type="SUPFAM" id="SSF52058">
    <property type="entry name" value="L domain-like"/>
    <property type="match status" value="1"/>
</dbReference>
<protein>
    <submittedName>
        <fullName evidence="3">Uncharacterized protein</fullName>
    </submittedName>
</protein>
<evidence type="ECO:0000256" key="1">
    <source>
        <dbReference type="ARBA" id="ARBA00008335"/>
    </source>
</evidence>
<dbReference type="GO" id="GO:0015293">
    <property type="term" value="F:symporter activity"/>
    <property type="evidence" value="ECO:0007669"/>
    <property type="project" value="InterPro"/>
</dbReference>
<evidence type="ECO:0000313" key="4">
    <source>
        <dbReference type="Proteomes" id="UP000728032"/>
    </source>
</evidence>
<dbReference type="InterPro" id="IPR039672">
    <property type="entry name" value="MFS_2"/>
</dbReference>
<sequence length="486" mass="55633">MSQIIYYGFFIVIFQFGWAAVQVGHVSLITDLTQNTKERVELNAYSRKGDSIITKEDSDSFTILLVIGCVFGLGSCFWNSFGSVDNESFKHWQVYGSALLFGIGGTTMLIASLALTSDLIGINTTSSAFVFGTMSFFDKVLNGSSMVFIAILLYLSQRISTASAYCPAPDFFYPCQCISTPSYRYELTISCSGLHIKDMDIYRAFTRLNTYLNGSLSSKTFLKLEIKQTSIQNLYVYEIDLFRGLKFRHISVVDNQIENFDPFIFWTSYRMNRFFTLKGHKTLVNYNRRDPLPILNRFKRLEVLTITDTNYDRISKNAFSKSEQICLKKILFNNNEITHIESCAFFQLQALCVIDLSHNKIRKIQDLSFAIKHPSHQRLLINLHSNNLTDSSLSPLAFHGINRPIFLILSDNLLTHLEENIFAPLLLKPDNSNTVVLSYNPLVCDCRFQWIVRNRHLLQGDKIRGQPLCHDGRSIWSYSLHDLKPC</sequence>
<name>A0A7R9LF35_9ACAR</name>
<accession>A0A7R9LF35</accession>
<evidence type="ECO:0000256" key="2">
    <source>
        <dbReference type="SAM" id="Phobius"/>
    </source>
</evidence>
<dbReference type="PANTHER" id="PTHR11328">
    <property type="entry name" value="MAJOR FACILITATOR SUPERFAMILY DOMAIN-CONTAINING PROTEIN"/>
    <property type="match status" value="1"/>
</dbReference>
<proteinExistence type="inferred from homology"/>
<reference evidence="3" key="1">
    <citation type="submission" date="2020-11" db="EMBL/GenBank/DDBJ databases">
        <authorList>
            <person name="Tran Van P."/>
        </authorList>
    </citation>
    <scope>NUCLEOTIDE SEQUENCE</scope>
</reference>
<dbReference type="AlphaFoldDB" id="A0A7R9LF35"/>
<keyword evidence="4" id="KW-1185">Reference proteome</keyword>
<dbReference type="PANTHER" id="PTHR11328:SF28">
    <property type="entry name" value="MAJOR FACILITATOR SUPERFAMILY DOMAIN-CONTAINING PROTEIN 12"/>
    <property type="match status" value="1"/>
</dbReference>
<comment type="similarity">
    <text evidence="1">Belongs to the major facilitator superfamily.</text>
</comment>
<dbReference type="PROSITE" id="PS51450">
    <property type="entry name" value="LRR"/>
    <property type="match status" value="1"/>
</dbReference>
<dbReference type="InterPro" id="IPR001611">
    <property type="entry name" value="Leu-rich_rpt"/>
</dbReference>
<feature type="transmembrane region" description="Helical" evidence="2">
    <location>
        <begin position="93"/>
        <end position="115"/>
    </location>
</feature>
<dbReference type="EMBL" id="CAJPVJ010000624">
    <property type="protein sequence ID" value="CAG2163012.1"/>
    <property type="molecule type" value="Genomic_DNA"/>
</dbReference>
<dbReference type="InterPro" id="IPR032675">
    <property type="entry name" value="LRR_dom_sf"/>
</dbReference>
<keyword evidence="2" id="KW-0812">Transmembrane</keyword>
<dbReference type="Pfam" id="PF13855">
    <property type="entry name" value="LRR_8"/>
    <property type="match status" value="1"/>
</dbReference>
<feature type="transmembrane region" description="Helical" evidence="2">
    <location>
        <begin position="61"/>
        <end position="81"/>
    </location>
</feature>
<feature type="transmembrane region" description="Helical" evidence="2">
    <location>
        <begin position="6"/>
        <end position="29"/>
    </location>
</feature>
<gene>
    <name evidence="3" type="ORF">ONB1V03_LOCUS2596</name>
</gene>
<organism evidence="3">
    <name type="scientific">Oppiella nova</name>
    <dbReference type="NCBI Taxonomy" id="334625"/>
    <lineage>
        <taxon>Eukaryota</taxon>
        <taxon>Metazoa</taxon>
        <taxon>Ecdysozoa</taxon>
        <taxon>Arthropoda</taxon>
        <taxon>Chelicerata</taxon>
        <taxon>Arachnida</taxon>
        <taxon>Acari</taxon>
        <taxon>Acariformes</taxon>
        <taxon>Sarcoptiformes</taxon>
        <taxon>Oribatida</taxon>
        <taxon>Brachypylina</taxon>
        <taxon>Oppioidea</taxon>
        <taxon>Oppiidae</taxon>
        <taxon>Oppiella</taxon>
    </lineage>
</organism>
<dbReference type="Proteomes" id="UP000728032">
    <property type="component" value="Unassembled WGS sequence"/>
</dbReference>
<dbReference type="GO" id="GO:0005886">
    <property type="term" value="C:plasma membrane"/>
    <property type="evidence" value="ECO:0007669"/>
    <property type="project" value="TreeGrafter"/>
</dbReference>
<dbReference type="OrthoDB" id="9985976at2759"/>
<keyword evidence="2" id="KW-1133">Transmembrane helix</keyword>
<dbReference type="Gene3D" id="3.80.10.10">
    <property type="entry name" value="Ribonuclease Inhibitor"/>
    <property type="match status" value="2"/>
</dbReference>